<gene>
    <name evidence="1" type="ORF">LGH70_15350</name>
</gene>
<dbReference type="RefSeq" id="WP_226187291.1">
    <property type="nucleotide sequence ID" value="NZ_JAJADQ010000008.1"/>
</dbReference>
<sequence length="115" mass="12914">MSIPYRTLYFLDNATTSIVEVKRLDLPAEQEPGKLYFWLLFDKAAQALTQLEFRSMNSLPQAEEREFAQGSLRFDPHTGAYTSASTGHTQQLAAGRHTELPRPLAKAVEAFLQGL</sequence>
<dbReference type="EMBL" id="JAJADQ010000008">
    <property type="protein sequence ID" value="MCB2378976.1"/>
    <property type="molecule type" value="Genomic_DNA"/>
</dbReference>
<reference evidence="1" key="1">
    <citation type="submission" date="2021-10" db="EMBL/GenBank/DDBJ databases">
        <authorList>
            <person name="Dean J.D."/>
            <person name="Kim M.K."/>
            <person name="Newey C.N."/>
            <person name="Stoker T.S."/>
            <person name="Thompson D.W."/>
            <person name="Grose J.H."/>
        </authorList>
    </citation>
    <scope>NUCLEOTIDE SEQUENCE</scope>
    <source>
        <strain evidence="1">BT635</strain>
    </source>
</reference>
<name>A0ABS8AFE5_9BACT</name>
<evidence type="ECO:0008006" key="3">
    <source>
        <dbReference type="Google" id="ProtNLM"/>
    </source>
</evidence>
<organism evidence="1 2">
    <name type="scientific">Hymenobacter nitidus</name>
    <dbReference type="NCBI Taxonomy" id="2880929"/>
    <lineage>
        <taxon>Bacteria</taxon>
        <taxon>Pseudomonadati</taxon>
        <taxon>Bacteroidota</taxon>
        <taxon>Cytophagia</taxon>
        <taxon>Cytophagales</taxon>
        <taxon>Hymenobacteraceae</taxon>
        <taxon>Hymenobacter</taxon>
    </lineage>
</organism>
<evidence type="ECO:0000313" key="2">
    <source>
        <dbReference type="Proteomes" id="UP001165297"/>
    </source>
</evidence>
<evidence type="ECO:0000313" key="1">
    <source>
        <dbReference type="EMBL" id="MCB2378976.1"/>
    </source>
</evidence>
<dbReference type="Proteomes" id="UP001165297">
    <property type="component" value="Unassembled WGS sequence"/>
</dbReference>
<proteinExistence type="predicted"/>
<accession>A0ABS8AFE5</accession>
<comment type="caution">
    <text evidence="1">The sequence shown here is derived from an EMBL/GenBank/DDBJ whole genome shotgun (WGS) entry which is preliminary data.</text>
</comment>
<keyword evidence="2" id="KW-1185">Reference proteome</keyword>
<protein>
    <recommendedName>
        <fullName evidence="3">ATPase</fullName>
    </recommendedName>
</protein>